<evidence type="ECO:0000313" key="14">
    <source>
        <dbReference type="Proteomes" id="UP000694255"/>
    </source>
</evidence>
<feature type="binding site" evidence="9">
    <location>
        <position position="251"/>
    </location>
    <ligand>
        <name>Cu cation</name>
        <dbReference type="ChEBI" id="CHEBI:23378"/>
    </ligand>
</feature>
<keyword evidence="10" id="KW-1015">Disulfide bond</keyword>
<dbReference type="AlphaFoldDB" id="A0A8J5US83"/>
<dbReference type="FunFam" id="3.40.30.10:FF:000013">
    <property type="entry name" value="Blast:Protein SCO1 homolog, mitochondrial"/>
    <property type="match status" value="1"/>
</dbReference>
<evidence type="ECO:0000256" key="11">
    <source>
        <dbReference type="SAM" id="MobiDB-lite"/>
    </source>
</evidence>
<dbReference type="GO" id="GO:0005507">
    <property type="term" value="F:copper ion binding"/>
    <property type="evidence" value="ECO:0007669"/>
    <property type="project" value="UniProtKB-ARBA"/>
</dbReference>
<accession>A0A8J5US83</accession>
<evidence type="ECO:0000256" key="9">
    <source>
        <dbReference type="PIRSR" id="PIRSR603782-1"/>
    </source>
</evidence>
<dbReference type="InterPro" id="IPR017276">
    <property type="entry name" value="Synth_of_cyt-c-oxidase_Sco1/2"/>
</dbReference>
<protein>
    <submittedName>
        <fullName evidence="13">SCO1</fullName>
    </submittedName>
</protein>
<evidence type="ECO:0000256" key="3">
    <source>
        <dbReference type="ARBA" id="ARBA00022723"/>
    </source>
</evidence>
<keyword evidence="6 8" id="KW-0496">Mitochondrion</keyword>
<comment type="caution">
    <text evidence="13">The sequence shown here is derived from an EMBL/GenBank/DDBJ whole genome shotgun (WGS) entry which is preliminary data.</text>
</comment>
<evidence type="ECO:0000256" key="7">
    <source>
        <dbReference type="ARBA" id="ARBA00023136"/>
    </source>
</evidence>
<evidence type="ECO:0000259" key="12">
    <source>
        <dbReference type="PROSITE" id="PS51352"/>
    </source>
</evidence>
<dbReference type="GO" id="GO:0005739">
    <property type="term" value="C:mitochondrion"/>
    <property type="evidence" value="ECO:0007669"/>
    <property type="project" value="GOC"/>
</dbReference>
<evidence type="ECO:0000256" key="8">
    <source>
        <dbReference type="PIRNR" id="PIRNR037736"/>
    </source>
</evidence>
<dbReference type="EMBL" id="JAGSYN010000040">
    <property type="protein sequence ID" value="KAG7666151.1"/>
    <property type="molecule type" value="Genomic_DNA"/>
</dbReference>
<evidence type="ECO:0000256" key="2">
    <source>
        <dbReference type="ARBA" id="ARBA00010996"/>
    </source>
</evidence>
<dbReference type="PROSITE" id="PS51352">
    <property type="entry name" value="THIOREDOXIN_2"/>
    <property type="match status" value="1"/>
</dbReference>
<dbReference type="InterPro" id="IPR003782">
    <property type="entry name" value="SCO1/SenC"/>
</dbReference>
<dbReference type="InterPro" id="IPR013766">
    <property type="entry name" value="Thioredoxin_domain"/>
</dbReference>
<dbReference type="Pfam" id="PF02630">
    <property type="entry name" value="SCO1-SenC"/>
    <property type="match status" value="1"/>
</dbReference>
<dbReference type="PANTHER" id="PTHR12151">
    <property type="entry name" value="ELECTRON TRANSPORT PROTIN SCO1/SENC FAMILY MEMBER"/>
    <property type="match status" value="1"/>
</dbReference>
<reference evidence="13 14" key="1">
    <citation type="journal article" date="2021" name="DNA Res.">
        <title>Genome analysis of Candida subhashii reveals its hybrid nature and dual mitochondrial genome conformations.</title>
        <authorList>
            <person name="Mixao V."/>
            <person name="Hegedusova E."/>
            <person name="Saus E."/>
            <person name="Pryszcz L.P."/>
            <person name="Cillingova A."/>
            <person name="Nosek J."/>
            <person name="Gabaldon T."/>
        </authorList>
    </citation>
    <scope>NUCLEOTIDE SEQUENCE [LARGE SCALE GENOMIC DNA]</scope>
    <source>
        <strain evidence="13 14">CBS 10753</strain>
    </source>
</reference>
<dbReference type="GO" id="GO:0045454">
    <property type="term" value="P:cell redox homeostasis"/>
    <property type="evidence" value="ECO:0007669"/>
    <property type="project" value="UniProtKB-ARBA"/>
</dbReference>
<keyword evidence="7" id="KW-0472">Membrane</keyword>
<comment type="subcellular location">
    <subcellularLocation>
        <location evidence="1 8">Mitochondrion inner membrane</location>
    </subcellularLocation>
</comment>
<dbReference type="GO" id="GO:0033617">
    <property type="term" value="P:mitochondrial respiratory chain complex IV assembly"/>
    <property type="evidence" value="ECO:0007669"/>
    <property type="project" value="TreeGrafter"/>
</dbReference>
<dbReference type="Proteomes" id="UP000694255">
    <property type="component" value="Unassembled WGS sequence"/>
</dbReference>
<feature type="binding site" evidence="9">
    <location>
        <position position="165"/>
    </location>
    <ligand>
        <name>Cu cation</name>
        <dbReference type="ChEBI" id="CHEBI:23378"/>
    </ligand>
</feature>
<dbReference type="RefSeq" id="XP_049266383.1">
    <property type="nucleotide sequence ID" value="XM_049406936.1"/>
</dbReference>
<sequence>MLSRIPLRSLRHSSLRAVSLFEQRALLSSSIRCLQQQESNKEQTKETSETTPKKKRPLSRVAIGGTPTTNRWAPQNSEEFISWKSIVVLVVVGGVVTYFFSREKERLRTQRELEQNRPVGRPLIGGPFSLIDTNGKPFTDEDLIDPDMKRFSIIYFGFSHCPDVCPEELDKLGDMIDELKTHNVQLQPIFITCDPARDTPEVVKAYLADFHPDLIGLTGDYNEVKNACKQYRVYFSTPPNVKPGQDYLVDHSIFFYLMDPEGKFVDVIGRDMDAKGGVQKILKCADAFIPEVELEKRKAGIFGFLYK</sequence>
<keyword evidence="5 9" id="KW-0186">Copper</keyword>
<evidence type="ECO:0000256" key="4">
    <source>
        <dbReference type="ARBA" id="ARBA00022792"/>
    </source>
</evidence>
<evidence type="ECO:0000256" key="6">
    <source>
        <dbReference type="ARBA" id="ARBA00023128"/>
    </source>
</evidence>
<keyword evidence="4 8" id="KW-0999">Mitochondrion inner membrane</keyword>
<feature type="binding site" evidence="9">
    <location>
        <position position="161"/>
    </location>
    <ligand>
        <name>Cu cation</name>
        <dbReference type="ChEBI" id="CHEBI:23378"/>
    </ligand>
</feature>
<proteinExistence type="inferred from homology"/>
<feature type="disulfide bond" description="Redox-active" evidence="10">
    <location>
        <begin position="161"/>
        <end position="165"/>
    </location>
</feature>
<name>A0A8J5US83_9ASCO</name>
<comment type="similarity">
    <text evidence="2 8">Belongs to the SCO1/2 family.</text>
</comment>
<evidence type="ECO:0000256" key="5">
    <source>
        <dbReference type="ARBA" id="ARBA00023008"/>
    </source>
</evidence>
<keyword evidence="3 9" id="KW-0479">Metal-binding</keyword>
<keyword evidence="14" id="KW-1185">Reference proteome</keyword>
<dbReference type="OrthoDB" id="270009at2759"/>
<organism evidence="13 14">
    <name type="scientific">[Candida] subhashii</name>
    <dbReference type="NCBI Taxonomy" id="561895"/>
    <lineage>
        <taxon>Eukaryota</taxon>
        <taxon>Fungi</taxon>
        <taxon>Dikarya</taxon>
        <taxon>Ascomycota</taxon>
        <taxon>Saccharomycotina</taxon>
        <taxon>Pichiomycetes</taxon>
        <taxon>Debaryomycetaceae</taxon>
        <taxon>Spathaspora</taxon>
    </lineage>
</organism>
<dbReference type="PANTHER" id="PTHR12151:SF5">
    <property type="entry name" value="AT19154P"/>
    <property type="match status" value="1"/>
</dbReference>
<evidence type="ECO:0000256" key="1">
    <source>
        <dbReference type="ARBA" id="ARBA00004273"/>
    </source>
</evidence>
<dbReference type="PIRSF" id="PIRSF037736">
    <property type="entry name" value="SCO1"/>
    <property type="match status" value="1"/>
</dbReference>
<gene>
    <name evidence="13" type="ORF">J8A68_000309</name>
</gene>
<feature type="domain" description="Thioredoxin" evidence="12">
    <location>
        <begin position="119"/>
        <end position="290"/>
    </location>
</feature>
<dbReference type="CDD" id="cd02968">
    <property type="entry name" value="SCO"/>
    <property type="match status" value="1"/>
</dbReference>
<evidence type="ECO:0000313" key="13">
    <source>
        <dbReference type="EMBL" id="KAG7666151.1"/>
    </source>
</evidence>
<evidence type="ECO:0000256" key="10">
    <source>
        <dbReference type="PIRSR" id="PIRSR603782-2"/>
    </source>
</evidence>
<feature type="region of interest" description="Disordered" evidence="11">
    <location>
        <begin position="37"/>
        <end position="69"/>
    </location>
</feature>
<feature type="compositionally biased region" description="Basic and acidic residues" evidence="11">
    <location>
        <begin position="39"/>
        <end position="52"/>
    </location>
</feature>
<dbReference type="GeneID" id="73467110"/>